<dbReference type="SUPFAM" id="SSF52821">
    <property type="entry name" value="Rhodanese/Cell cycle control phosphatase"/>
    <property type="match status" value="1"/>
</dbReference>
<evidence type="ECO:0000313" key="3">
    <source>
        <dbReference type="Proteomes" id="UP000196531"/>
    </source>
</evidence>
<dbReference type="InterPro" id="IPR001763">
    <property type="entry name" value="Rhodanese-like_dom"/>
</dbReference>
<sequence>MIKTIDAKELKAKLDNGEELILIDCREQDEWDDSHIADAKFVPLSKFQELFENELPNKEAQIIIQCRSGKRSLSACQLLLDEDYDNLTNLEGGIMGWINNGYETVK</sequence>
<dbReference type="Gene3D" id="3.40.250.10">
    <property type="entry name" value="Rhodanese-like domain"/>
    <property type="match status" value="1"/>
</dbReference>
<dbReference type="SMART" id="SM00450">
    <property type="entry name" value="RHOD"/>
    <property type="match status" value="1"/>
</dbReference>
<dbReference type="Proteomes" id="UP000196531">
    <property type="component" value="Unassembled WGS sequence"/>
</dbReference>
<dbReference type="Pfam" id="PF00581">
    <property type="entry name" value="Rhodanese"/>
    <property type="match status" value="1"/>
</dbReference>
<name>A0A1Y5F612_9BACT</name>
<evidence type="ECO:0000259" key="1">
    <source>
        <dbReference type="PROSITE" id="PS50206"/>
    </source>
</evidence>
<accession>A0A1Y5F612</accession>
<gene>
    <name evidence="2" type="ORF">A9Q84_18625</name>
</gene>
<protein>
    <recommendedName>
        <fullName evidence="1">Rhodanese domain-containing protein</fullName>
    </recommendedName>
</protein>
<dbReference type="PANTHER" id="PTHR44086">
    <property type="entry name" value="THIOSULFATE SULFURTRANSFERASE RDL2, MITOCHONDRIAL-RELATED"/>
    <property type="match status" value="1"/>
</dbReference>
<dbReference type="PROSITE" id="PS50206">
    <property type="entry name" value="RHODANESE_3"/>
    <property type="match status" value="1"/>
</dbReference>
<feature type="domain" description="Rhodanese" evidence="1">
    <location>
        <begin position="16"/>
        <end position="106"/>
    </location>
</feature>
<dbReference type="GO" id="GO:0004792">
    <property type="term" value="F:thiosulfate-cyanide sulfurtransferase activity"/>
    <property type="evidence" value="ECO:0007669"/>
    <property type="project" value="TreeGrafter"/>
</dbReference>
<dbReference type="EMBL" id="MAAO01000015">
    <property type="protein sequence ID" value="OUR93489.1"/>
    <property type="molecule type" value="Genomic_DNA"/>
</dbReference>
<dbReference type="InterPro" id="IPR036873">
    <property type="entry name" value="Rhodanese-like_dom_sf"/>
</dbReference>
<proteinExistence type="predicted"/>
<organism evidence="2 3">
    <name type="scientific">Halobacteriovorax marinus</name>
    <dbReference type="NCBI Taxonomy" id="97084"/>
    <lineage>
        <taxon>Bacteria</taxon>
        <taxon>Pseudomonadati</taxon>
        <taxon>Bdellovibrionota</taxon>
        <taxon>Bacteriovoracia</taxon>
        <taxon>Bacteriovoracales</taxon>
        <taxon>Halobacteriovoraceae</taxon>
        <taxon>Halobacteriovorax</taxon>
    </lineage>
</organism>
<dbReference type="PANTHER" id="PTHR44086:SF10">
    <property type="entry name" value="THIOSULFATE SULFURTRANSFERASE_RHODANESE-LIKE DOMAIN-CONTAINING PROTEIN 3"/>
    <property type="match status" value="1"/>
</dbReference>
<evidence type="ECO:0000313" key="2">
    <source>
        <dbReference type="EMBL" id="OUR93489.1"/>
    </source>
</evidence>
<dbReference type="CDD" id="cd00158">
    <property type="entry name" value="RHOD"/>
    <property type="match status" value="1"/>
</dbReference>
<dbReference type="AlphaFoldDB" id="A0A1Y5F612"/>
<reference evidence="3" key="1">
    <citation type="journal article" date="2017" name="Proc. Natl. Acad. Sci. U.S.A.">
        <title>Simulation of Deepwater Horizon oil plume reveals substrate specialization within a complex community of hydrocarbon-degraders.</title>
        <authorList>
            <person name="Hu P."/>
            <person name="Dubinsky E.A."/>
            <person name="Probst A.J."/>
            <person name="Wang J."/>
            <person name="Sieber C.M.K."/>
            <person name="Tom L.M."/>
            <person name="Gardinali P."/>
            <person name="Banfield J.F."/>
            <person name="Atlas R.M."/>
            <person name="Andersen G.L."/>
        </authorList>
    </citation>
    <scope>NUCLEOTIDE SEQUENCE [LARGE SCALE GENOMIC DNA]</scope>
</reference>
<comment type="caution">
    <text evidence="2">The sequence shown here is derived from an EMBL/GenBank/DDBJ whole genome shotgun (WGS) entry which is preliminary data.</text>
</comment>